<dbReference type="InterPro" id="IPR029056">
    <property type="entry name" value="Ribokinase-like"/>
</dbReference>
<proteinExistence type="inferred from homology"/>
<dbReference type="STRING" id="327939.BIW53_08715"/>
<name>A0A1S1NB05_9GAMM</name>
<keyword evidence="2" id="KW-0808">Transferase</keyword>
<dbReference type="PANTHER" id="PTHR43085">
    <property type="entry name" value="HEXOKINASE FAMILY MEMBER"/>
    <property type="match status" value="1"/>
</dbReference>
<evidence type="ECO:0000313" key="5">
    <source>
        <dbReference type="EMBL" id="OHU95889.1"/>
    </source>
</evidence>
<sequence length="324" mass="36265">MSIETKKLVFFGECMVEHRADGSSFFGGDTFNTAWYCKHLCAQLPQAPFAVYYASAIGATTQEECGFRQLLTQNVIDDEFLLVHPQRKMGSYWVSHDQYGNRTFRFDRANSAARVYFELDETLSYALSHGAIDAIYLSGISLAILSVSDRSYLIDKLREFKHRGGIIIFDNNYRACLWEDISPQQDYRALMAIADIAFLTDEDEYALYGINNTKEIIELHSSLSRQRQLLVIRQGAAPCVLYCSETKTCIEVPACPLEPQAVLDTCAAGDAFAAGFVINFLLGNDIVASATFAHQLAAVVIQYHGALISPLLLPKLLNQEYFVE</sequence>
<comment type="similarity">
    <text evidence="1">Belongs to the carbohydrate kinase PfkB family.</text>
</comment>
<dbReference type="InterPro" id="IPR002173">
    <property type="entry name" value="Carboh/pur_kinase_PfkB_CS"/>
</dbReference>
<keyword evidence="3" id="KW-0418">Kinase</keyword>
<dbReference type="RefSeq" id="WP_070991459.1">
    <property type="nucleotide sequence ID" value="NZ_CBCSHD010000001.1"/>
</dbReference>
<dbReference type="InterPro" id="IPR050306">
    <property type="entry name" value="PfkB_Carbo_kinase"/>
</dbReference>
<protein>
    <recommendedName>
        <fullName evidence="4">Carbohydrate kinase PfkB domain-containing protein</fullName>
    </recommendedName>
</protein>
<dbReference type="Pfam" id="PF00294">
    <property type="entry name" value="PfkB"/>
    <property type="match status" value="1"/>
</dbReference>
<keyword evidence="6" id="KW-1185">Reference proteome</keyword>
<dbReference type="AlphaFoldDB" id="A0A1S1NB05"/>
<evidence type="ECO:0000256" key="3">
    <source>
        <dbReference type="ARBA" id="ARBA00022777"/>
    </source>
</evidence>
<comment type="caution">
    <text evidence="5">The sequence shown here is derived from an EMBL/GenBank/DDBJ whole genome shotgun (WGS) entry which is preliminary data.</text>
</comment>
<dbReference type="GO" id="GO:0019698">
    <property type="term" value="P:D-galacturonate catabolic process"/>
    <property type="evidence" value="ECO:0007669"/>
    <property type="project" value="TreeGrafter"/>
</dbReference>
<dbReference type="Gene3D" id="3.40.1190.20">
    <property type="match status" value="1"/>
</dbReference>
<evidence type="ECO:0000256" key="2">
    <source>
        <dbReference type="ARBA" id="ARBA00022679"/>
    </source>
</evidence>
<evidence type="ECO:0000259" key="4">
    <source>
        <dbReference type="Pfam" id="PF00294"/>
    </source>
</evidence>
<dbReference type="InterPro" id="IPR011611">
    <property type="entry name" value="PfkB_dom"/>
</dbReference>
<dbReference type="GO" id="GO:0042840">
    <property type="term" value="P:D-glucuronate catabolic process"/>
    <property type="evidence" value="ECO:0007669"/>
    <property type="project" value="TreeGrafter"/>
</dbReference>
<organism evidence="5 6">
    <name type="scientific">Pseudoalteromonas byunsanensis</name>
    <dbReference type="NCBI Taxonomy" id="327939"/>
    <lineage>
        <taxon>Bacteria</taxon>
        <taxon>Pseudomonadati</taxon>
        <taxon>Pseudomonadota</taxon>
        <taxon>Gammaproteobacteria</taxon>
        <taxon>Alteromonadales</taxon>
        <taxon>Pseudoalteromonadaceae</taxon>
        <taxon>Pseudoalteromonas</taxon>
    </lineage>
</organism>
<reference evidence="5 6" key="1">
    <citation type="submission" date="2016-10" db="EMBL/GenBank/DDBJ databases">
        <title>Pseudoalteromonas amylolytica sp. nov., isolated from the surface seawater.</title>
        <authorList>
            <person name="Wu Y.-H."/>
            <person name="Cheng H."/>
            <person name="Jin X.-B."/>
            <person name="Wang C.-S."/>
            <person name="Xu X.-W."/>
        </authorList>
    </citation>
    <scope>NUCLEOTIDE SEQUENCE [LARGE SCALE GENOMIC DNA]</scope>
    <source>
        <strain evidence="5 6">JCM 12483</strain>
    </source>
</reference>
<feature type="domain" description="Carbohydrate kinase PfkB" evidence="4">
    <location>
        <begin position="19"/>
        <end position="308"/>
    </location>
</feature>
<dbReference type="PROSITE" id="PS00584">
    <property type="entry name" value="PFKB_KINASES_2"/>
    <property type="match status" value="1"/>
</dbReference>
<evidence type="ECO:0000313" key="6">
    <source>
        <dbReference type="Proteomes" id="UP000180253"/>
    </source>
</evidence>
<evidence type="ECO:0000256" key="1">
    <source>
        <dbReference type="ARBA" id="ARBA00010688"/>
    </source>
</evidence>
<dbReference type="OrthoDB" id="9776822at2"/>
<dbReference type="GO" id="GO:0005829">
    <property type="term" value="C:cytosol"/>
    <property type="evidence" value="ECO:0007669"/>
    <property type="project" value="TreeGrafter"/>
</dbReference>
<dbReference type="SUPFAM" id="SSF53613">
    <property type="entry name" value="Ribokinase-like"/>
    <property type="match status" value="1"/>
</dbReference>
<dbReference type="PANTHER" id="PTHR43085:SF15">
    <property type="entry name" value="2-DEHYDRO-3-DEOXYGLUCONOKINASE"/>
    <property type="match status" value="1"/>
</dbReference>
<dbReference type="EMBL" id="MNAN01000028">
    <property type="protein sequence ID" value="OHU95889.1"/>
    <property type="molecule type" value="Genomic_DNA"/>
</dbReference>
<dbReference type="GO" id="GO:0006974">
    <property type="term" value="P:DNA damage response"/>
    <property type="evidence" value="ECO:0007669"/>
    <property type="project" value="TreeGrafter"/>
</dbReference>
<dbReference type="Proteomes" id="UP000180253">
    <property type="component" value="Unassembled WGS sequence"/>
</dbReference>
<accession>A0A1S1NB05</accession>
<dbReference type="GO" id="GO:0008673">
    <property type="term" value="F:2-dehydro-3-deoxygluconokinase activity"/>
    <property type="evidence" value="ECO:0007669"/>
    <property type="project" value="TreeGrafter"/>
</dbReference>
<gene>
    <name evidence="5" type="ORF">BIW53_08715</name>
</gene>